<accession>A0ABV0Q9W7</accession>
<evidence type="ECO:0000313" key="3">
    <source>
        <dbReference type="Proteomes" id="UP001434883"/>
    </source>
</evidence>
<name>A0ABV0Q9W7_9TELE</name>
<keyword evidence="1" id="KW-0812">Transmembrane</keyword>
<dbReference type="Proteomes" id="UP001434883">
    <property type="component" value="Unassembled WGS sequence"/>
</dbReference>
<evidence type="ECO:0000256" key="1">
    <source>
        <dbReference type="SAM" id="Phobius"/>
    </source>
</evidence>
<reference evidence="2 3" key="1">
    <citation type="submission" date="2021-06" db="EMBL/GenBank/DDBJ databases">
        <authorList>
            <person name="Palmer J.M."/>
        </authorList>
    </citation>
    <scope>NUCLEOTIDE SEQUENCE [LARGE SCALE GENOMIC DNA]</scope>
    <source>
        <strain evidence="2 3">XC_2019</strain>
        <tissue evidence="2">Muscle</tissue>
    </source>
</reference>
<sequence length="133" mass="15172">MGVELLGNQPIENCSAVAQCDDGLVLVGKILIFTNAFVWVPSNSLRVVWEAFIQAMQEYSRTHLAWVLYTGTLPLGSGLLLLLLHVVSHIAIYFVSLWFNQIFETQRLWTTLSLKRWIICSVILDFKTNMNEK</sequence>
<proteinExistence type="predicted"/>
<keyword evidence="1" id="KW-1133">Transmembrane helix</keyword>
<keyword evidence="1" id="KW-0472">Membrane</keyword>
<keyword evidence="3" id="KW-1185">Reference proteome</keyword>
<gene>
    <name evidence="2" type="ORF">XENOCAPTIV_009224</name>
</gene>
<organism evidence="2 3">
    <name type="scientific">Xenoophorus captivus</name>
    <dbReference type="NCBI Taxonomy" id="1517983"/>
    <lineage>
        <taxon>Eukaryota</taxon>
        <taxon>Metazoa</taxon>
        <taxon>Chordata</taxon>
        <taxon>Craniata</taxon>
        <taxon>Vertebrata</taxon>
        <taxon>Euteleostomi</taxon>
        <taxon>Actinopterygii</taxon>
        <taxon>Neopterygii</taxon>
        <taxon>Teleostei</taxon>
        <taxon>Neoteleostei</taxon>
        <taxon>Acanthomorphata</taxon>
        <taxon>Ovalentaria</taxon>
        <taxon>Atherinomorphae</taxon>
        <taxon>Cyprinodontiformes</taxon>
        <taxon>Goodeidae</taxon>
        <taxon>Xenoophorus</taxon>
    </lineage>
</organism>
<feature type="transmembrane region" description="Helical" evidence="1">
    <location>
        <begin position="78"/>
        <end position="99"/>
    </location>
</feature>
<evidence type="ECO:0000313" key="2">
    <source>
        <dbReference type="EMBL" id="MEQ2192261.1"/>
    </source>
</evidence>
<protein>
    <submittedName>
        <fullName evidence="2">Uncharacterized protein</fullName>
    </submittedName>
</protein>
<comment type="caution">
    <text evidence="2">The sequence shown here is derived from an EMBL/GenBank/DDBJ whole genome shotgun (WGS) entry which is preliminary data.</text>
</comment>
<dbReference type="EMBL" id="JAHRIN010002097">
    <property type="protein sequence ID" value="MEQ2192261.1"/>
    <property type="molecule type" value="Genomic_DNA"/>
</dbReference>